<dbReference type="OrthoDB" id="10620733at2759"/>
<organism evidence="1 2">
    <name type="scientific">Venturia effusa</name>
    <dbReference type="NCBI Taxonomy" id="50376"/>
    <lineage>
        <taxon>Eukaryota</taxon>
        <taxon>Fungi</taxon>
        <taxon>Dikarya</taxon>
        <taxon>Ascomycota</taxon>
        <taxon>Pezizomycotina</taxon>
        <taxon>Dothideomycetes</taxon>
        <taxon>Pleosporomycetidae</taxon>
        <taxon>Venturiales</taxon>
        <taxon>Venturiaceae</taxon>
        <taxon>Venturia</taxon>
    </lineage>
</organism>
<dbReference type="AlphaFoldDB" id="A0A517L897"/>
<gene>
    <name evidence="1" type="ORF">FKW77_009956</name>
</gene>
<accession>A0A517L897</accession>
<protein>
    <submittedName>
        <fullName evidence="1">Uncharacterized protein</fullName>
    </submittedName>
</protein>
<proteinExistence type="predicted"/>
<evidence type="ECO:0000313" key="2">
    <source>
        <dbReference type="Proteomes" id="UP000316270"/>
    </source>
</evidence>
<keyword evidence="2" id="KW-1185">Reference proteome</keyword>
<reference evidence="1 2" key="1">
    <citation type="submission" date="2019-07" db="EMBL/GenBank/DDBJ databases">
        <title>Finished genome of Venturia effusa.</title>
        <authorList>
            <person name="Young C.A."/>
            <person name="Cox M.P."/>
            <person name="Ganley A.R.D."/>
            <person name="David W.J."/>
        </authorList>
    </citation>
    <scope>NUCLEOTIDE SEQUENCE [LARGE SCALE GENOMIC DNA]</scope>
    <source>
        <strain evidence="2">albino</strain>
    </source>
</reference>
<dbReference type="Proteomes" id="UP000316270">
    <property type="component" value="Chromosome 6"/>
</dbReference>
<dbReference type="EMBL" id="CP042190">
    <property type="protein sequence ID" value="QDS71850.1"/>
    <property type="molecule type" value="Genomic_DNA"/>
</dbReference>
<sequence>MDTRKYPNTAIYYCPSLFKAGLCTAVYNDEYLVHGVVDGGPGSGYDSVLRSEMIGRGYFQLCFGQDLRVNHIKLAKFIASALDPRFVVPFTLASLHNCLALELPLQDKVELIRTVLYEDTNTEVENFLEEPNIMEDVACDDQVPLCVAHLIHDLRCLTELTHGKGAKKLDRAAMRKMREHETRQFWADRNF</sequence>
<name>A0A517L897_9PEZI</name>
<evidence type="ECO:0000313" key="1">
    <source>
        <dbReference type="EMBL" id="QDS71850.1"/>
    </source>
</evidence>